<evidence type="ECO:0000256" key="1">
    <source>
        <dbReference type="SAM" id="Coils"/>
    </source>
</evidence>
<dbReference type="AlphaFoldDB" id="A0A3A2ZSF5"/>
<dbReference type="PANTHER" id="PTHR42067:SF1">
    <property type="entry name" value="MITOTIC APPARATUS PROTEIN P62"/>
    <property type="match status" value="1"/>
</dbReference>
<accession>A0A3A2ZSF5</accession>
<keyword evidence="4" id="KW-1185">Reference proteome</keyword>
<dbReference type="Proteomes" id="UP000266188">
    <property type="component" value="Unassembled WGS sequence"/>
</dbReference>
<evidence type="ECO:0000313" key="4">
    <source>
        <dbReference type="Proteomes" id="UP000266188"/>
    </source>
</evidence>
<dbReference type="OrthoDB" id="8064436at2759"/>
<protein>
    <submittedName>
        <fullName evidence="3">Uncharacterized protein</fullName>
    </submittedName>
</protein>
<gene>
    <name evidence="3" type="ORF">PHISCL_01607</name>
</gene>
<reference evidence="4" key="1">
    <citation type="submission" date="2017-02" db="EMBL/GenBank/DDBJ databases">
        <authorList>
            <person name="Tafer H."/>
            <person name="Lopandic K."/>
        </authorList>
    </citation>
    <scope>NUCLEOTIDE SEQUENCE [LARGE SCALE GENOMIC DNA]</scope>
    <source>
        <strain evidence="4">CBS 366.77</strain>
    </source>
</reference>
<keyword evidence="1" id="KW-0175">Coiled coil</keyword>
<feature type="compositionally biased region" description="Acidic residues" evidence="2">
    <location>
        <begin position="318"/>
        <end position="330"/>
    </location>
</feature>
<feature type="coiled-coil region" evidence="1">
    <location>
        <begin position="181"/>
        <end position="244"/>
    </location>
</feature>
<dbReference type="SUPFAM" id="SSF58022">
    <property type="entry name" value="XRCC4, C-terminal oligomerization domain"/>
    <property type="match status" value="1"/>
</dbReference>
<feature type="compositionally biased region" description="Polar residues" evidence="2">
    <location>
        <begin position="342"/>
        <end position="352"/>
    </location>
</feature>
<dbReference type="Gene3D" id="1.20.5.370">
    <property type="match status" value="1"/>
</dbReference>
<feature type="compositionally biased region" description="Basic and acidic residues" evidence="2">
    <location>
        <begin position="293"/>
        <end position="302"/>
    </location>
</feature>
<comment type="caution">
    <text evidence="3">The sequence shown here is derived from an EMBL/GenBank/DDBJ whole genome shotgun (WGS) entry which is preliminary data.</text>
</comment>
<dbReference type="EMBL" id="MVGC01000030">
    <property type="protein sequence ID" value="RJE26082.1"/>
    <property type="molecule type" value="Genomic_DNA"/>
</dbReference>
<feature type="region of interest" description="Disordered" evidence="2">
    <location>
        <begin position="264"/>
        <end position="399"/>
    </location>
</feature>
<dbReference type="STRING" id="2070753.A0A3A2ZSF5"/>
<name>A0A3A2ZSF5_9EURO</name>
<proteinExistence type="predicted"/>
<dbReference type="PANTHER" id="PTHR42067">
    <property type="entry name" value="YALI0C15378P"/>
    <property type="match status" value="1"/>
</dbReference>
<organism evidence="3 4">
    <name type="scientific">Aspergillus sclerotialis</name>
    <dbReference type="NCBI Taxonomy" id="2070753"/>
    <lineage>
        <taxon>Eukaryota</taxon>
        <taxon>Fungi</taxon>
        <taxon>Dikarya</taxon>
        <taxon>Ascomycota</taxon>
        <taxon>Pezizomycotina</taxon>
        <taxon>Eurotiomycetes</taxon>
        <taxon>Eurotiomycetidae</taxon>
        <taxon>Eurotiales</taxon>
        <taxon>Aspergillaceae</taxon>
        <taxon>Aspergillus</taxon>
        <taxon>Aspergillus subgen. Polypaecilum</taxon>
    </lineage>
</organism>
<feature type="compositionally biased region" description="Basic and acidic residues" evidence="2">
    <location>
        <begin position="375"/>
        <end position="384"/>
    </location>
</feature>
<evidence type="ECO:0000313" key="3">
    <source>
        <dbReference type="EMBL" id="RJE26082.1"/>
    </source>
</evidence>
<sequence length="399" mass="44328">MSFSGPSSSPRVLRIPRSDEPKSHVFVHITYVDSANLEIVATEGEHPYVGSGISLPIQLFPYDPASVNAFKTVNSTSLKELRGKNYQGSDDEWAQIVSYVLGQLPPTVTNHDWATGIETLANISGPSDDDKIMVITIRKRIQKITQKLGSISLRQDDEQYLELLNWCDVAVARSDAIEEQVASLSSQYRVAQDTIDKLSKKLEEFIGLKDQNYDQLMTNFAHLLNEKKLKIRNQQRLLAAAKVDPGNVSESQVINADSAILPNQKTRPYKRTRRETTLEELGSEAGGQDMEIDTSRDGKGSEGDNETDDGQQSTPQPSDEEDGTTADEESSSLQIKEDESRPTLSPKTQRSQVPGGPPPRRELPFTRKSQGQKESQVKSHRVEDNVEEDTAGETDDDEL</sequence>
<feature type="compositionally biased region" description="Acidic residues" evidence="2">
    <location>
        <begin position="385"/>
        <end position="399"/>
    </location>
</feature>
<dbReference type="InterPro" id="IPR014751">
    <property type="entry name" value="XRCC4-like_C"/>
</dbReference>
<evidence type="ECO:0000256" key="2">
    <source>
        <dbReference type="SAM" id="MobiDB-lite"/>
    </source>
</evidence>